<dbReference type="EMBL" id="AOIU01000043">
    <property type="protein sequence ID" value="ELZ21158.1"/>
    <property type="molecule type" value="Genomic_DNA"/>
</dbReference>
<comment type="caution">
    <text evidence="1">The sequence shown here is derived from an EMBL/GenBank/DDBJ whole genome shotgun (WGS) entry which is preliminary data.</text>
</comment>
<gene>
    <name evidence="1" type="ORF">C475_19418</name>
</gene>
<dbReference type="STRING" id="797114.C475_19418"/>
<organism evidence="1 2">
    <name type="scientific">Halosimplex carlsbadense 2-9-1</name>
    <dbReference type="NCBI Taxonomy" id="797114"/>
    <lineage>
        <taxon>Archaea</taxon>
        <taxon>Methanobacteriati</taxon>
        <taxon>Methanobacteriota</taxon>
        <taxon>Stenosarchaea group</taxon>
        <taxon>Halobacteria</taxon>
        <taxon>Halobacteriales</taxon>
        <taxon>Haloarculaceae</taxon>
        <taxon>Halosimplex</taxon>
    </lineage>
</organism>
<keyword evidence="2" id="KW-1185">Reference proteome</keyword>
<proteinExistence type="predicted"/>
<dbReference type="AlphaFoldDB" id="M0CET9"/>
<evidence type="ECO:0000313" key="1">
    <source>
        <dbReference type="EMBL" id="ELZ21158.1"/>
    </source>
</evidence>
<sequence>MDYSELRVVIIFYCTKTTLDESVNLSSRLRERKLVILRVSTEFQIMEVQPERRICSDRPPNRPYLLIYLIVPMLYEFTDIVDELLPRGAKAEGIFPIPLHIFDYILKKGSASKAIGEV</sequence>
<reference evidence="1 2" key="1">
    <citation type="journal article" date="2014" name="PLoS Genet.">
        <title>Phylogenetically driven sequencing of extremely halophilic archaea reveals strategies for static and dynamic osmo-response.</title>
        <authorList>
            <person name="Becker E.A."/>
            <person name="Seitzer P.M."/>
            <person name="Tritt A."/>
            <person name="Larsen D."/>
            <person name="Krusor M."/>
            <person name="Yao A.I."/>
            <person name="Wu D."/>
            <person name="Madern D."/>
            <person name="Eisen J.A."/>
            <person name="Darling A.E."/>
            <person name="Facciotti M.T."/>
        </authorList>
    </citation>
    <scope>NUCLEOTIDE SEQUENCE [LARGE SCALE GENOMIC DNA]</scope>
    <source>
        <strain evidence="1 2">2-9-1</strain>
    </source>
</reference>
<dbReference type="RefSeq" id="WP_006885546.1">
    <property type="nucleotide sequence ID" value="NZ_AOIU01000043.1"/>
</dbReference>
<accession>M0CET9</accession>
<dbReference type="OrthoDB" id="373230at2157"/>
<name>M0CET9_9EURY</name>
<evidence type="ECO:0000313" key="2">
    <source>
        <dbReference type="Proteomes" id="UP000011626"/>
    </source>
</evidence>
<protein>
    <submittedName>
        <fullName evidence="1">Uncharacterized protein</fullName>
    </submittedName>
</protein>
<dbReference type="Proteomes" id="UP000011626">
    <property type="component" value="Unassembled WGS sequence"/>
</dbReference>